<dbReference type="AlphaFoldDB" id="A0A3G6T6T5"/>
<dbReference type="InterPro" id="IPR031876">
    <property type="entry name" value="DUF4760"/>
</dbReference>
<keyword evidence="3" id="KW-1185">Reference proteome</keyword>
<gene>
    <name evidence="2" type="ORF">EG339_02565</name>
</gene>
<keyword evidence="1" id="KW-0812">Transmembrane</keyword>
<proteinExistence type="predicted"/>
<keyword evidence="1" id="KW-0472">Membrane</keyword>
<reference evidence="3" key="1">
    <citation type="submission" date="2018-11" db="EMBL/GenBank/DDBJ databases">
        <title>Proposal to divide the Flavobacteriaceae and reorganize its genera based on Amino Acid Identity values calculated from whole genome sequences.</title>
        <authorList>
            <person name="Nicholson A.C."/>
            <person name="Gulvik C.A."/>
            <person name="Whitney A.M."/>
            <person name="Humrighouse B.W."/>
            <person name="Bell M."/>
            <person name="Holmes B."/>
            <person name="Steigerwalt A.G."/>
            <person name="Villarma A."/>
            <person name="Sheth M."/>
            <person name="Batra D."/>
            <person name="Pryor J."/>
            <person name="Bernardet J.-F."/>
            <person name="Hugo C."/>
            <person name="Kampfer P."/>
            <person name="Newman J."/>
            <person name="McQuiston J.R."/>
        </authorList>
    </citation>
    <scope>NUCLEOTIDE SEQUENCE [LARGE SCALE GENOMIC DNA]</scope>
    <source>
        <strain evidence="3">G0229</strain>
    </source>
</reference>
<feature type="transmembrane region" description="Helical" evidence="1">
    <location>
        <begin position="12"/>
        <end position="34"/>
    </location>
</feature>
<dbReference type="GeneID" id="99063683"/>
<evidence type="ECO:0000313" key="2">
    <source>
        <dbReference type="EMBL" id="AZB23579.1"/>
    </source>
</evidence>
<protein>
    <submittedName>
        <fullName evidence="2">DUF4760 domain-containing protein</fullName>
    </submittedName>
</protein>
<organism evidence="2 3">
    <name type="scientific">Chryseobacterium bernardetii</name>
    <dbReference type="NCBI Taxonomy" id="1241978"/>
    <lineage>
        <taxon>Bacteria</taxon>
        <taxon>Pseudomonadati</taxon>
        <taxon>Bacteroidota</taxon>
        <taxon>Flavobacteriia</taxon>
        <taxon>Flavobacteriales</taxon>
        <taxon>Weeksellaceae</taxon>
        <taxon>Chryseobacterium group</taxon>
        <taxon>Chryseobacterium</taxon>
    </lineage>
</organism>
<name>A0A3G6T6T5_9FLAO</name>
<keyword evidence="1" id="KW-1133">Transmembrane helix</keyword>
<dbReference type="RefSeq" id="WP_123868716.1">
    <property type="nucleotide sequence ID" value="NZ_CP033932.1"/>
</dbReference>
<evidence type="ECO:0000313" key="3">
    <source>
        <dbReference type="Proteomes" id="UP000271193"/>
    </source>
</evidence>
<accession>A0A3G6T6T5</accession>
<sequence length="210" mass="25110">MNTLFNKRYHIRLVWLIIICLALTFCAVFFVFRYMAGWEPAPSLDYTTKVTLAILAFLTLIYHIHNLENQIKTQDASNRQSKTKYTHEICSDFRRPLMMEINEDLRRLLIDQKDKLESQNIKEFVKFIDDPDNRKYRQALAISLNYFESISAMVLAGDLDNDIVKRLFCKLFGRYYIRLKHYISYRQEEAPKSWVSFETLAKKWLNDEKL</sequence>
<dbReference type="Pfam" id="PF15956">
    <property type="entry name" value="DUF4760"/>
    <property type="match status" value="1"/>
</dbReference>
<evidence type="ECO:0000256" key="1">
    <source>
        <dbReference type="SAM" id="Phobius"/>
    </source>
</evidence>
<feature type="transmembrane region" description="Helical" evidence="1">
    <location>
        <begin position="46"/>
        <end position="64"/>
    </location>
</feature>
<dbReference type="Proteomes" id="UP000271193">
    <property type="component" value="Chromosome"/>
</dbReference>
<dbReference type="EMBL" id="CP033932">
    <property type="protein sequence ID" value="AZB23579.1"/>
    <property type="molecule type" value="Genomic_DNA"/>
</dbReference>
<dbReference type="KEGG" id="cben:EG339_02565"/>